<evidence type="ECO:0000256" key="10">
    <source>
        <dbReference type="ARBA" id="ARBA00023180"/>
    </source>
</evidence>
<feature type="region of interest" description="Disordered" evidence="14">
    <location>
        <begin position="430"/>
        <end position="454"/>
    </location>
</feature>
<evidence type="ECO:0000256" key="15">
    <source>
        <dbReference type="SAM" id="Phobius"/>
    </source>
</evidence>
<keyword evidence="6 15" id="KW-1133">Transmembrane helix</keyword>
<keyword evidence="5 15" id="KW-0812">Transmembrane</keyword>
<comment type="similarity">
    <text evidence="2">Belongs to the P2X receptor family.</text>
</comment>
<evidence type="ECO:0000256" key="13">
    <source>
        <dbReference type="ARBA" id="ARBA00036634"/>
    </source>
</evidence>
<dbReference type="EMBL" id="CAAALY010244387">
    <property type="protein sequence ID" value="VEL32596.1"/>
    <property type="molecule type" value="Genomic_DNA"/>
</dbReference>
<name>A0A448XAY4_9PLAT</name>
<dbReference type="GO" id="GO:0001614">
    <property type="term" value="F:purinergic nucleotide receptor activity"/>
    <property type="evidence" value="ECO:0007669"/>
    <property type="project" value="InterPro"/>
</dbReference>
<dbReference type="InterPro" id="IPR059116">
    <property type="entry name" value="P2X_receptor"/>
</dbReference>
<dbReference type="GO" id="GO:0004931">
    <property type="term" value="F:extracellularly ATP-gated monoatomic cation channel activity"/>
    <property type="evidence" value="ECO:0007669"/>
    <property type="project" value="InterPro"/>
</dbReference>
<dbReference type="GO" id="GO:0070588">
    <property type="term" value="P:calcium ion transmembrane transport"/>
    <property type="evidence" value="ECO:0007669"/>
    <property type="project" value="TreeGrafter"/>
</dbReference>
<evidence type="ECO:0000256" key="1">
    <source>
        <dbReference type="ARBA" id="ARBA00004651"/>
    </source>
</evidence>
<evidence type="ECO:0000256" key="14">
    <source>
        <dbReference type="SAM" id="MobiDB-lite"/>
    </source>
</evidence>
<dbReference type="OrthoDB" id="494673at2759"/>
<dbReference type="Gene3D" id="1.10.287.940">
    <property type="entry name" value="atp-gated p2x4 ion channel"/>
    <property type="match status" value="1"/>
</dbReference>
<proteinExistence type="inferred from homology"/>
<dbReference type="PRINTS" id="PR01307">
    <property type="entry name" value="P2XRECEPTOR"/>
</dbReference>
<protein>
    <submittedName>
        <fullName evidence="16">Uncharacterized protein</fullName>
    </submittedName>
</protein>
<dbReference type="Proteomes" id="UP000784294">
    <property type="component" value="Unassembled WGS sequence"/>
</dbReference>
<accession>A0A448XAY4</accession>
<dbReference type="GO" id="GO:0005886">
    <property type="term" value="C:plasma membrane"/>
    <property type="evidence" value="ECO:0007669"/>
    <property type="project" value="UniProtKB-SubCell"/>
</dbReference>
<dbReference type="Pfam" id="PF00864">
    <property type="entry name" value="P2X_receptor"/>
    <property type="match status" value="1"/>
</dbReference>
<evidence type="ECO:0000256" key="7">
    <source>
        <dbReference type="ARBA" id="ARBA00023065"/>
    </source>
</evidence>
<evidence type="ECO:0000256" key="3">
    <source>
        <dbReference type="ARBA" id="ARBA00022448"/>
    </source>
</evidence>
<comment type="caution">
    <text evidence="16">The sequence shown here is derived from an EMBL/GenBank/DDBJ whole genome shotgun (WGS) entry which is preliminary data.</text>
</comment>
<comment type="subcellular location">
    <subcellularLocation>
        <location evidence="1">Cell membrane</location>
        <topology evidence="1">Multi-pass membrane protein</topology>
    </subcellularLocation>
</comment>
<evidence type="ECO:0000256" key="2">
    <source>
        <dbReference type="ARBA" id="ARBA00009848"/>
    </source>
</evidence>
<dbReference type="NCBIfam" id="TIGR00863">
    <property type="entry name" value="P2X"/>
    <property type="match status" value="1"/>
</dbReference>
<keyword evidence="3" id="KW-0813">Transport</keyword>
<comment type="catalytic activity">
    <reaction evidence="13">
        <text>Ca(2+)(in) = Ca(2+)(out)</text>
        <dbReference type="Rhea" id="RHEA:29671"/>
        <dbReference type="ChEBI" id="CHEBI:29108"/>
    </reaction>
</comment>
<dbReference type="Gene3D" id="2.60.490.10">
    <property type="entry name" value="atp-gated p2x4 ion channel domain"/>
    <property type="match status" value="1"/>
</dbReference>
<evidence type="ECO:0000256" key="8">
    <source>
        <dbReference type="ARBA" id="ARBA00023136"/>
    </source>
</evidence>
<dbReference type="PANTHER" id="PTHR10125:SF31">
    <property type="entry name" value="P2X RECEPTOR E"/>
    <property type="match status" value="1"/>
</dbReference>
<keyword evidence="10" id="KW-0325">Glycoprotein</keyword>
<dbReference type="GO" id="GO:0033198">
    <property type="term" value="P:response to ATP"/>
    <property type="evidence" value="ECO:0007669"/>
    <property type="project" value="InterPro"/>
</dbReference>
<dbReference type="InterPro" id="IPR001429">
    <property type="entry name" value="P2X_purnocptor"/>
</dbReference>
<keyword evidence="11" id="KW-1071">Ligand-gated ion channel</keyword>
<reference evidence="16" key="1">
    <citation type="submission" date="2018-11" db="EMBL/GenBank/DDBJ databases">
        <authorList>
            <consortium name="Pathogen Informatics"/>
        </authorList>
    </citation>
    <scope>NUCLEOTIDE SEQUENCE</scope>
</reference>
<feature type="transmembrane region" description="Helical" evidence="15">
    <location>
        <begin position="351"/>
        <end position="373"/>
    </location>
</feature>
<keyword evidence="9" id="KW-1015">Disulfide bond</keyword>
<evidence type="ECO:0000256" key="5">
    <source>
        <dbReference type="ARBA" id="ARBA00022692"/>
    </source>
</evidence>
<dbReference type="PANTHER" id="PTHR10125">
    <property type="entry name" value="P2X PURINOCEPTOR"/>
    <property type="match status" value="1"/>
</dbReference>
<evidence type="ECO:0000313" key="16">
    <source>
        <dbReference type="EMBL" id="VEL32596.1"/>
    </source>
</evidence>
<evidence type="ECO:0000313" key="17">
    <source>
        <dbReference type="Proteomes" id="UP000784294"/>
    </source>
</evidence>
<keyword evidence="8 15" id="KW-0472">Membrane</keyword>
<evidence type="ECO:0000256" key="9">
    <source>
        <dbReference type="ARBA" id="ARBA00023157"/>
    </source>
</evidence>
<evidence type="ECO:0000256" key="4">
    <source>
        <dbReference type="ARBA" id="ARBA00022475"/>
    </source>
</evidence>
<organism evidence="16 17">
    <name type="scientific">Protopolystoma xenopodis</name>
    <dbReference type="NCBI Taxonomy" id="117903"/>
    <lineage>
        <taxon>Eukaryota</taxon>
        <taxon>Metazoa</taxon>
        <taxon>Spiralia</taxon>
        <taxon>Lophotrochozoa</taxon>
        <taxon>Platyhelminthes</taxon>
        <taxon>Monogenea</taxon>
        <taxon>Polyopisthocotylea</taxon>
        <taxon>Polystomatidea</taxon>
        <taxon>Polystomatidae</taxon>
        <taxon>Protopolystoma</taxon>
    </lineage>
</organism>
<evidence type="ECO:0000256" key="11">
    <source>
        <dbReference type="ARBA" id="ARBA00023286"/>
    </source>
</evidence>
<gene>
    <name evidence="16" type="ORF">PXEA_LOCUS26036</name>
</gene>
<sequence length="707" mass="80343">MSYSSMGRVCQLCSGFISSALEYETNKVVQIRSKRVGASFRIIQLFFVLYVILWVMIKEKGYQKFDKAQSGVTAKLKGIAFANLSSESNIQTIVFDAADYVIPPQQKAAFFVMTNLIVTPGQALGTCEESHDVHGNSCHSDADCHSGHLVLTGSGVQTGRCVRSTRTQNFSVCEIYGWCPTEHDVMPQTHILASAPNFTVMLKNSIEFPRYRVKRRNILSWMNKPFLYKCRYDPKHPKNRFCPIFRLGDILQYTNADNKDIWMYGGMISIYIEWNCNLDYDEEECVPKYTFRRLDDFDSVVGKGWNFRFSQHYIENGVHKRNLIKAFGIQFFITVYGNGGKFDMLVFTMNLGSGLALLGIATVLCDMLILNVTRKRNLYRNAKVDLMVNERNHMLMHKKQTRKHRRIPKSGNVHKLPVLGSKKCLTERRETLKSDIGQEPKAERNEHESNEEKYKETCLMNEKEMRLRESETLSILEEELDIFPADESVQYGAQSCDILAHCDDVEASSELWDHRPRSLLFPLHNFRHSKRRTFSHSTRACRPSAVRFSEEQVGGTKATDISAIINRQSRNLSISESRRPVRRSTSPTCLNATAVMATRSARMASEPMVIHPRREPGFESASSTLEVARPRINYSTQEPGEASPANFVALPEFGTSTAVDPRSVQPDACPSEKGADNLLWLEDIDALDSLDLCSHMESWMESKSGIS</sequence>
<keyword evidence="7" id="KW-0406">Ion transport</keyword>
<keyword evidence="4" id="KW-1003">Cell membrane</keyword>
<dbReference type="AlphaFoldDB" id="A0A448XAY4"/>
<evidence type="ECO:0000256" key="6">
    <source>
        <dbReference type="ARBA" id="ARBA00022989"/>
    </source>
</evidence>
<keyword evidence="17" id="KW-1185">Reference proteome</keyword>
<dbReference type="FunFam" id="2.60.490.10:FF:000001">
    <property type="entry name" value="P2X purinoceptor"/>
    <property type="match status" value="1"/>
</dbReference>
<evidence type="ECO:0000256" key="12">
    <source>
        <dbReference type="ARBA" id="ARBA00023303"/>
    </source>
</evidence>
<feature type="transmembrane region" description="Helical" evidence="15">
    <location>
        <begin position="38"/>
        <end position="57"/>
    </location>
</feature>
<keyword evidence="12" id="KW-0407">Ion channel</keyword>
<dbReference type="GO" id="GO:0098794">
    <property type="term" value="C:postsynapse"/>
    <property type="evidence" value="ECO:0007669"/>
    <property type="project" value="GOC"/>
</dbReference>
<dbReference type="InterPro" id="IPR027309">
    <property type="entry name" value="P2X_extracellular_dom_sf"/>
</dbReference>